<evidence type="ECO:0000256" key="6">
    <source>
        <dbReference type="ARBA" id="ARBA00022833"/>
    </source>
</evidence>
<accession>A0A512P8L0</accession>
<dbReference type="GO" id="GO:0004565">
    <property type="term" value="F:beta-galactosidase activity"/>
    <property type="evidence" value="ECO:0007669"/>
    <property type="project" value="UniProtKB-EC"/>
</dbReference>
<keyword evidence="6" id="KW-0862">Zinc</keyword>
<dbReference type="AlphaFoldDB" id="A0A512P8L0"/>
<evidence type="ECO:0000256" key="1">
    <source>
        <dbReference type="ARBA" id="ARBA00001412"/>
    </source>
</evidence>
<sequence>MTFPDAAHPSITDRVLFGAAYYPEYAAPGAEPLDPQRAPDRVLRDLDLMAAAGFTAIRVGESVWSTWEPEDGRFDLDWLAPTLDAAHERGIAAVLGTPTYAVPPWLARRYPEIAGDTATGRRMPWGSRQEVDFTHAAFRHHAERVIRAVVGRYLDHPAVIGYQVDNEPGIRLLSNEGVFQRFVDELRHRHVTVERLNEEWGLTYWSHRLSTWADLWRPDGNLQPEYDLAWRRFQAGLVTEMIGWQADLVRTLVHPTHPERFVTTCLSFDQLGVADVPLSEHLEITAGNAYYRMADSLAHPATTPMSPDWIVEGTWGVYQLADLMYSAKQAPFLVTETNAASIGHGSTNSVAYDGQWRQAAWALVSRGARMVEYWHWHTLHHGTETYWGGVLPHDGLPGRAYLEMARLGAELAAAGPVVARSTPDADVAFLYSSDAKWALGFATQAPLPAANGWGDADAYRRLTLPFYRGAFDAGLQVGTVRPEQLFGDLTDTDDAPPPTDPAELAAQRPVLVAVGLYTARDRDLDWLCAYAAAGGHLIIGPRTGYGDEAGRARTDVKPARLDEAAGVSYQEYANLLEPTPVLAPDLGDGPFVATAWSDYLRPDDADVLARYEHPHLGRWPAVTTRAHGDGRITVVGTVPGQDLARALLAWACPAPLHGWPDLPADVRVTTSTADDGRRIAYVHHWGWGDAVVTTPVDLVDATDPAVRIAAGSTLTLGPWDVRVLVGEPTTRQENR</sequence>
<comment type="catalytic activity">
    <reaction evidence="1">
        <text>Hydrolysis of terminal non-reducing beta-D-galactose residues in beta-D-galactosides.</text>
        <dbReference type="EC" id="3.2.1.23"/>
    </reaction>
</comment>
<dbReference type="Proteomes" id="UP000321798">
    <property type="component" value="Unassembled WGS sequence"/>
</dbReference>
<comment type="caution">
    <text evidence="10">The sequence shown here is derived from an EMBL/GenBank/DDBJ whole genome shotgun (WGS) entry which is preliminary data.</text>
</comment>
<dbReference type="InterPro" id="IPR029062">
    <property type="entry name" value="Class_I_gatase-like"/>
</dbReference>
<dbReference type="GO" id="GO:0005975">
    <property type="term" value="P:carbohydrate metabolic process"/>
    <property type="evidence" value="ECO:0007669"/>
    <property type="project" value="InterPro"/>
</dbReference>
<dbReference type="InterPro" id="IPR017853">
    <property type="entry name" value="GH"/>
</dbReference>
<proteinExistence type="inferred from homology"/>
<keyword evidence="11" id="KW-1185">Reference proteome</keyword>
<evidence type="ECO:0000259" key="9">
    <source>
        <dbReference type="Pfam" id="PF08532"/>
    </source>
</evidence>
<dbReference type="Pfam" id="PF08532">
    <property type="entry name" value="Glyco_hydro_42M"/>
    <property type="match status" value="1"/>
</dbReference>
<evidence type="ECO:0000256" key="7">
    <source>
        <dbReference type="ARBA" id="ARBA00023295"/>
    </source>
</evidence>
<dbReference type="SUPFAM" id="SSF52317">
    <property type="entry name" value="Class I glutamine amidotransferase-like"/>
    <property type="match status" value="1"/>
</dbReference>
<evidence type="ECO:0000256" key="2">
    <source>
        <dbReference type="ARBA" id="ARBA00005940"/>
    </source>
</evidence>
<protein>
    <recommendedName>
        <fullName evidence="3">beta-galactosidase</fullName>
        <ecNumber evidence="3">3.2.1.23</ecNumber>
    </recommendedName>
</protein>
<dbReference type="InterPro" id="IPR013738">
    <property type="entry name" value="Beta_galactosidase_Trimer"/>
</dbReference>
<dbReference type="EC" id="3.2.1.23" evidence="3"/>
<dbReference type="SUPFAM" id="SSF51445">
    <property type="entry name" value="(Trans)glycosidases"/>
    <property type="match status" value="1"/>
</dbReference>
<evidence type="ECO:0000313" key="11">
    <source>
        <dbReference type="Proteomes" id="UP000321798"/>
    </source>
</evidence>
<dbReference type="Gene3D" id="3.20.20.80">
    <property type="entry name" value="Glycosidases"/>
    <property type="match status" value="1"/>
</dbReference>
<dbReference type="GO" id="GO:0009341">
    <property type="term" value="C:beta-galactosidase complex"/>
    <property type="evidence" value="ECO:0007669"/>
    <property type="project" value="InterPro"/>
</dbReference>
<dbReference type="EMBL" id="BKAL01000001">
    <property type="protein sequence ID" value="GEP67472.1"/>
    <property type="molecule type" value="Genomic_DNA"/>
</dbReference>
<feature type="domain" description="Glycoside hydrolase family 42 N-terminal" evidence="8">
    <location>
        <begin position="40"/>
        <end position="412"/>
    </location>
</feature>
<dbReference type="PANTHER" id="PTHR36447:SF2">
    <property type="entry name" value="BETA-GALACTOSIDASE YESZ"/>
    <property type="match status" value="1"/>
</dbReference>
<evidence type="ECO:0000256" key="3">
    <source>
        <dbReference type="ARBA" id="ARBA00012756"/>
    </source>
</evidence>
<feature type="domain" description="Beta-galactosidase trimerisation" evidence="9">
    <location>
        <begin position="509"/>
        <end position="649"/>
    </location>
</feature>
<dbReference type="PANTHER" id="PTHR36447">
    <property type="entry name" value="BETA-GALACTOSIDASE GANA"/>
    <property type="match status" value="1"/>
</dbReference>
<dbReference type="GO" id="GO:0046872">
    <property type="term" value="F:metal ion binding"/>
    <property type="evidence" value="ECO:0007669"/>
    <property type="project" value="UniProtKB-KW"/>
</dbReference>
<dbReference type="InterPro" id="IPR003476">
    <property type="entry name" value="Glyco_hydro_42"/>
</dbReference>
<keyword evidence="5" id="KW-0378">Hydrolase</keyword>
<evidence type="ECO:0000313" key="10">
    <source>
        <dbReference type="EMBL" id="GEP67472.1"/>
    </source>
</evidence>
<comment type="similarity">
    <text evidence="2">Belongs to the glycosyl hydrolase 42 family.</text>
</comment>
<name>A0A512P8L0_9CELL</name>
<evidence type="ECO:0000256" key="5">
    <source>
        <dbReference type="ARBA" id="ARBA00022801"/>
    </source>
</evidence>
<dbReference type="Pfam" id="PF02449">
    <property type="entry name" value="Glyco_hydro_42"/>
    <property type="match status" value="1"/>
</dbReference>
<dbReference type="CDD" id="cd03143">
    <property type="entry name" value="A4_beta-galactosidase_middle_domain"/>
    <property type="match status" value="1"/>
</dbReference>
<dbReference type="Gene3D" id="3.40.50.880">
    <property type="match status" value="1"/>
</dbReference>
<dbReference type="OrthoDB" id="9800974at2"/>
<keyword evidence="7" id="KW-0326">Glycosidase</keyword>
<keyword evidence="4" id="KW-0479">Metal-binding</keyword>
<evidence type="ECO:0000256" key="4">
    <source>
        <dbReference type="ARBA" id="ARBA00022723"/>
    </source>
</evidence>
<gene>
    <name evidence="10" type="primary">bgaB</name>
    <name evidence="10" type="ORF">CSO01_01870</name>
</gene>
<reference evidence="10 11" key="1">
    <citation type="submission" date="2019-07" db="EMBL/GenBank/DDBJ databases">
        <title>Whole genome shotgun sequence of Cellulomonas soli NBRC 109434.</title>
        <authorList>
            <person name="Hosoyama A."/>
            <person name="Uohara A."/>
            <person name="Ohji S."/>
            <person name="Ichikawa N."/>
        </authorList>
    </citation>
    <scope>NUCLEOTIDE SEQUENCE [LARGE SCALE GENOMIC DNA]</scope>
    <source>
        <strain evidence="10 11">NBRC 109434</strain>
    </source>
</reference>
<organism evidence="10 11">
    <name type="scientific">Cellulomonas soli</name>
    <dbReference type="NCBI Taxonomy" id="931535"/>
    <lineage>
        <taxon>Bacteria</taxon>
        <taxon>Bacillati</taxon>
        <taxon>Actinomycetota</taxon>
        <taxon>Actinomycetes</taxon>
        <taxon>Micrococcales</taxon>
        <taxon>Cellulomonadaceae</taxon>
        <taxon>Cellulomonas</taxon>
    </lineage>
</organism>
<evidence type="ECO:0000259" key="8">
    <source>
        <dbReference type="Pfam" id="PF02449"/>
    </source>
</evidence>
<dbReference type="RefSeq" id="WP_146951251.1">
    <property type="nucleotide sequence ID" value="NZ_BAABBJ010000005.1"/>
</dbReference>
<dbReference type="InterPro" id="IPR013529">
    <property type="entry name" value="Glyco_hydro_42_N"/>
</dbReference>